<dbReference type="Proteomes" id="UP000235371">
    <property type="component" value="Unassembled WGS sequence"/>
</dbReference>
<dbReference type="EMBL" id="KZ613837">
    <property type="protein sequence ID" value="PMD58037.1"/>
    <property type="molecule type" value="Genomic_DNA"/>
</dbReference>
<dbReference type="RefSeq" id="XP_024734941.1">
    <property type="nucleotide sequence ID" value="XM_024871062.1"/>
</dbReference>
<organism evidence="2 3">
    <name type="scientific">Hyaloscypha bicolor E</name>
    <dbReference type="NCBI Taxonomy" id="1095630"/>
    <lineage>
        <taxon>Eukaryota</taxon>
        <taxon>Fungi</taxon>
        <taxon>Dikarya</taxon>
        <taxon>Ascomycota</taxon>
        <taxon>Pezizomycotina</taxon>
        <taxon>Leotiomycetes</taxon>
        <taxon>Helotiales</taxon>
        <taxon>Hyaloscyphaceae</taxon>
        <taxon>Hyaloscypha</taxon>
        <taxon>Hyaloscypha bicolor</taxon>
    </lineage>
</organism>
<gene>
    <name evidence="2" type="ORF">K444DRAFT_20867</name>
</gene>
<dbReference type="InParanoid" id="A0A2J6T4T5"/>
<dbReference type="OrthoDB" id="5103412at2759"/>
<sequence>MSSSLEPDSSFARSVSVDSTPSTLDMSKLRAPYWEFCRIPTPDNLKQDVLYYTLCKTEPYGTRISRNMGDHLSRHHQITISKAKTQAKEGNGIEEFDNKVLGACLNTAVITKALISLIIVRNLSFTLVKWPEFHTFCQVLNRACEGKIITSYSGVYNKVKEAWGKHKIIVRKTL</sequence>
<evidence type="ECO:0000313" key="3">
    <source>
        <dbReference type="Proteomes" id="UP000235371"/>
    </source>
</evidence>
<proteinExistence type="predicted"/>
<name>A0A2J6T4T5_9HELO</name>
<accession>A0A2J6T4T5</accession>
<dbReference type="AlphaFoldDB" id="A0A2J6T4T5"/>
<evidence type="ECO:0000313" key="2">
    <source>
        <dbReference type="EMBL" id="PMD58037.1"/>
    </source>
</evidence>
<dbReference type="GeneID" id="36579144"/>
<keyword evidence="3" id="KW-1185">Reference proteome</keyword>
<evidence type="ECO:0000256" key="1">
    <source>
        <dbReference type="SAM" id="MobiDB-lite"/>
    </source>
</evidence>
<feature type="region of interest" description="Disordered" evidence="1">
    <location>
        <begin position="1"/>
        <end position="23"/>
    </location>
</feature>
<protein>
    <submittedName>
        <fullName evidence="2">Uncharacterized protein</fullName>
    </submittedName>
</protein>
<reference evidence="2 3" key="1">
    <citation type="submission" date="2016-04" db="EMBL/GenBank/DDBJ databases">
        <title>A degradative enzymes factory behind the ericoid mycorrhizal symbiosis.</title>
        <authorList>
            <consortium name="DOE Joint Genome Institute"/>
            <person name="Martino E."/>
            <person name="Morin E."/>
            <person name="Grelet G."/>
            <person name="Kuo A."/>
            <person name="Kohler A."/>
            <person name="Daghino S."/>
            <person name="Barry K."/>
            <person name="Choi C."/>
            <person name="Cichocki N."/>
            <person name="Clum A."/>
            <person name="Copeland A."/>
            <person name="Hainaut M."/>
            <person name="Haridas S."/>
            <person name="Labutti K."/>
            <person name="Lindquist E."/>
            <person name="Lipzen A."/>
            <person name="Khouja H.-R."/>
            <person name="Murat C."/>
            <person name="Ohm R."/>
            <person name="Olson A."/>
            <person name="Spatafora J."/>
            <person name="Veneault-Fourrey C."/>
            <person name="Henrissat B."/>
            <person name="Grigoriev I."/>
            <person name="Martin F."/>
            <person name="Perotto S."/>
        </authorList>
    </citation>
    <scope>NUCLEOTIDE SEQUENCE [LARGE SCALE GENOMIC DNA]</scope>
    <source>
        <strain evidence="2 3">E</strain>
    </source>
</reference>